<dbReference type="EMBL" id="PEDP01002875">
    <property type="protein sequence ID" value="POS82426.1"/>
    <property type="molecule type" value="Genomic_DNA"/>
</dbReference>
<evidence type="ECO:0000313" key="3">
    <source>
        <dbReference type="Proteomes" id="UP000237438"/>
    </source>
</evidence>
<dbReference type="PANTHER" id="PTHR33481:SF1">
    <property type="entry name" value="ENDONUCLEASE_EXONUCLEASE_PHOSPHATASE DOMAIN-CONTAINING PROTEIN-RELATED"/>
    <property type="match status" value="1"/>
</dbReference>
<dbReference type="Pfam" id="PF00078">
    <property type="entry name" value="RVT_1"/>
    <property type="match status" value="1"/>
</dbReference>
<dbReference type="STRING" id="225359.A0A2S4PK62"/>
<dbReference type="SUPFAM" id="SSF56672">
    <property type="entry name" value="DNA/RNA polymerases"/>
    <property type="match status" value="1"/>
</dbReference>
<organism evidence="2 3">
    <name type="scientific">Erysiphe pulchra</name>
    <dbReference type="NCBI Taxonomy" id="225359"/>
    <lineage>
        <taxon>Eukaryota</taxon>
        <taxon>Fungi</taxon>
        <taxon>Dikarya</taxon>
        <taxon>Ascomycota</taxon>
        <taxon>Pezizomycotina</taxon>
        <taxon>Leotiomycetes</taxon>
        <taxon>Erysiphales</taxon>
        <taxon>Erysiphaceae</taxon>
        <taxon>Erysiphe</taxon>
    </lineage>
</organism>
<accession>A0A2S4PK62</accession>
<dbReference type="InterPro" id="IPR000477">
    <property type="entry name" value="RT_dom"/>
</dbReference>
<name>A0A2S4PK62_9PEZI</name>
<evidence type="ECO:0000313" key="2">
    <source>
        <dbReference type="EMBL" id="POS82426.1"/>
    </source>
</evidence>
<reference evidence="2 3" key="1">
    <citation type="submission" date="2017-10" db="EMBL/GenBank/DDBJ databases">
        <title>Development of genomic resources for the powdery mildew, Erysiphe pulchra.</title>
        <authorList>
            <person name="Wadl P.A."/>
            <person name="Mack B.M."/>
            <person name="Moore G."/>
            <person name="Beltz S.B."/>
        </authorList>
    </citation>
    <scope>NUCLEOTIDE SEQUENCE [LARGE SCALE GENOMIC DNA]</scope>
    <source>
        <strain evidence="2">Cflorida</strain>
    </source>
</reference>
<feature type="non-terminal residue" evidence="2">
    <location>
        <position position="468"/>
    </location>
</feature>
<comment type="caution">
    <text evidence="2">The sequence shown here is derived from an EMBL/GenBank/DDBJ whole genome shotgun (WGS) entry which is preliminary data.</text>
</comment>
<dbReference type="PANTHER" id="PTHR33481">
    <property type="entry name" value="REVERSE TRANSCRIPTASE"/>
    <property type="match status" value="1"/>
</dbReference>
<keyword evidence="3" id="KW-1185">Reference proteome</keyword>
<dbReference type="OrthoDB" id="3935025at2759"/>
<gene>
    <name evidence="2" type="ORF">EPUL_005359</name>
</gene>
<sequence length="468" mass="53656">MVETILSCSTREDWCIRQDHIPIEIKLMAGIQNLEPKRYAHSKADINKIKEVIHQSGWDKAAAPLEALQSALAKALNLHCPRARPSRFANPKWSPEAFRLLNETRRARRLAIQSGSTHDNYRYNSLKKNFKKEMRRLRRLSWRKSIADITSNSEDKYKTGLWKLSRWSKKSSNIQQGLPHLPPLRRDTMFFPSNLEADLSDLEENQRPKRSVIITTEVKPEEVECILSQLPRVTNRIMKAAEEHNMLPWAQMGARKNRSTISALQLLTSIVQTAWNGSPDCIVSMLCLDIKGAFENVSVERFLWILRTEGFSNWIINFVRSFMTQRKTKIHFPGYSSEWIKTKVGIPQGSNLSPILFLFYISELLESLQQPTCNYMAFGLVDDTTLHMTGCLAWAKRYGAAFAPEKHQLVHFTKKHKSADLQESIQLNGTCISPRSEVKVLEILVDSRLRWGAQVSQAAQKGHAEFNA</sequence>
<proteinExistence type="predicted"/>
<protein>
    <recommendedName>
        <fullName evidence="1">Reverse transcriptase domain-containing protein</fullName>
    </recommendedName>
</protein>
<dbReference type="Proteomes" id="UP000237438">
    <property type="component" value="Unassembled WGS sequence"/>
</dbReference>
<dbReference type="PROSITE" id="PS50878">
    <property type="entry name" value="RT_POL"/>
    <property type="match status" value="1"/>
</dbReference>
<evidence type="ECO:0000259" key="1">
    <source>
        <dbReference type="PROSITE" id="PS50878"/>
    </source>
</evidence>
<feature type="domain" description="Reverse transcriptase" evidence="1">
    <location>
        <begin position="183"/>
        <end position="432"/>
    </location>
</feature>
<dbReference type="InterPro" id="IPR043502">
    <property type="entry name" value="DNA/RNA_pol_sf"/>
</dbReference>
<dbReference type="AlphaFoldDB" id="A0A2S4PK62"/>